<dbReference type="Gene3D" id="3.80.10.10">
    <property type="entry name" value="Ribonuclease Inhibitor"/>
    <property type="match status" value="1"/>
</dbReference>
<reference evidence="2" key="2">
    <citation type="submission" date="2013-10" db="EMBL/GenBank/DDBJ databases">
        <authorList>
            <person name="Aslett M."/>
        </authorList>
    </citation>
    <scope>NUCLEOTIDE SEQUENCE [LARGE SCALE GENOMIC DNA]</scope>
    <source>
        <strain evidence="2">Houghton</strain>
    </source>
</reference>
<keyword evidence="3" id="KW-1185">Reference proteome</keyword>
<dbReference type="InterPro" id="IPR032675">
    <property type="entry name" value="LRR_dom_sf"/>
</dbReference>
<dbReference type="SUPFAM" id="SSF52047">
    <property type="entry name" value="RNI-like"/>
    <property type="match status" value="1"/>
</dbReference>
<dbReference type="RefSeq" id="XP_013433008.1">
    <property type="nucleotide sequence ID" value="XM_013577554.1"/>
</dbReference>
<feature type="compositionally biased region" description="Basic residues" evidence="1">
    <location>
        <begin position="274"/>
        <end position="284"/>
    </location>
</feature>
<reference evidence="2" key="1">
    <citation type="submission" date="2013-10" db="EMBL/GenBank/DDBJ databases">
        <title>Genomic analysis of the causative agents of coccidiosis in chickens.</title>
        <authorList>
            <person name="Reid A.J."/>
            <person name="Blake D."/>
            <person name="Billington K."/>
            <person name="Browne H."/>
            <person name="Dunn M."/>
            <person name="Hung S."/>
            <person name="Kawahara F."/>
            <person name="Miranda-Saavedra D."/>
            <person name="Mourier T."/>
            <person name="Nagra H."/>
            <person name="Otto T.D."/>
            <person name="Rawlings N."/>
            <person name="Sanchez A."/>
            <person name="Sanders M."/>
            <person name="Subramaniam C."/>
            <person name="Tay Y."/>
            <person name="Dear P."/>
            <person name="Doerig C."/>
            <person name="Gruber A."/>
            <person name="Parkinson J."/>
            <person name="Shirley M."/>
            <person name="Wan K.L."/>
            <person name="Berriman M."/>
            <person name="Tomley F."/>
            <person name="Pain A."/>
        </authorList>
    </citation>
    <scope>NUCLEOTIDE SEQUENCE [LARGE SCALE GENOMIC DNA]</scope>
    <source>
        <strain evidence="2">Houghton</strain>
    </source>
</reference>
<protein>
    <recommendedName>
        <fullName evidence="4">Leucine rich repeat protein</fullName>
    </recommendedName>
</protein>
<name>U6MKM4_9EIME</name>
<evidence type="ECO:0000313" key="3">
    <source>
        <dbReference type="Proteomes" id="UP000030754"/>
    </source>
</evidence>
<organism evidence="2 3">
    <name type="scientific">Eimeria necatrix</name>
    <dbReference type="NCBI Taxonomy" id="51315"/>
    <lineage>
        <taxon>Eukaryota</taxon>
        <taxon>Sar</taxon>
        <taxon>Alveolata</taxon>
        <taxon>Apicomplexa</taxon>
        <taxon>Conoidasida</taxon>
        <taxon>Coccidia</taxon>
        <taxon>Eucoccidiorida</taxon>
        <taxon>Eimeriorina</taxon>
        <taxon>Eimeriidae</taxon>
        <taxon>Eimeria</taxon>
    </lineage>
</organism>
<feature type="region of interest" description="Disordered" evidence="1">
    <location>
        <begin position="51"/>
        <end position="70"/>
    </location>
</feature>
<dbReference type="OrthoDB" id="120976at2759"/>
<evidence type="ECO:0000313" key="2">
    <source>
        <dbReference type="EMBL" id="CDJ64541.1"/>
    </source>
</evidence>
<dbReference type="EMBL" id="HG722969">
    <property type="protein sequence ID" value="CDJ64541.1"/>
    <property type="molecule type" value="Genomic_DNA"/>
</dbReference>
<evidence type="ECO:0008006" key="4">
    <source>
        <dbReference type="Google" id="ProtNLM"/>
    </source>
</evidence>
<dbReference type="GeneID" id="25477366"/>
<feature type="region of interest" description="Disordered" evidence="1">
    <location>
        <begin position="251"/>
        <end position="292"/>
    </location>
</feature>
<dbReference type="VEuPathDB" id="ToxoDB:ENH_00072350"/>
<dbReference type="Proteomes" id="UP000030754">
    <property type="component" value="Unassembled WGS sequence"/>
</dbReference>
<gene>
    <name evidence="2" type="ORF">ENH_00072350</name>
</gene>
<sequence length="468" mass="50564">MEPAYLSADVRAAHFVEFCTKGLSAFYLPDYVDLSVRKFSTGQEHLIPTAVTRGPSHAHQTGAHADADTKDPAGLTSRAFTGASFGPPFSPLFDEGQSISASVSRGSLARLAAAIRSGQLGGFCGVIDLAGNAISDGDFLELFQAVKCSECITGLGLRDTLIGDASAPHLAAILTARPSFMFLDVAGTRLSETGVIQICQATREHCAVRQLALPRLRQRGLSAAITVARQCVALEILELSIYNSAEPLGPPGAPGAPRALVEPKESTSSGALTNKKKRKHKQRMHIPTEEEDDACSLNGSELHCFKGSDLTEALTYNPERSLGHDSRPVENLIQERYVQAIRGLLLELFKVFEKQTKIKNIVVDGAGDDPSLRHIGLAFKQLASERQLAEERDIAEKQQLATHSEENMNFRGLRGVPPVCLRVYFCTVLEQRLMSALLLLAAAKKELPAAVDSSRKEMAFLANALFDS</sequence>
<dbReference type="AlphaFoldDB" id="U6MKM4"/>
<accession>U6MKM4</accession>
<proteinExistence type="predicted"/>
<evidence type="ECO:0000256" key="1">
    <source>
        <dbReference type="SAM" id="MobiDB-lite"/>
    </source>
</evidence>